<dbReference type="Pfam" id="PF06224">
    <property type="entry name" value="AlkZ-like"/>
    <property type="match status" value="1"/>
</dbReference>
<organism evidence="1 2">
    <name type="scientific">Roseateles asaccharophilus</name>
    <dbReference type="NCBI Taxonomy" id="582607"/>
    <lineage>
        <taxon>Bacteria</taxon>
        <taxon>Pseudomonadati</taxon>
        <taxon>Pseudomonadota</taxon>
        <taxon>Betaproteobacteria</taxon>
        <taxon>Burkholderiales</taxon>
        <taxon>Sphaerotilaceae</taxon>
        <taxon>Roseateles</taxon>
    </lineage>
</organism>
<evidence type="ECO:0000313" key="1">
    <source>
        <dbReference type="EMBL" id="MDR7332605.1"/>
    </source>
</evidence>
<reference evidence="1 2" key="1">
    <citation type="submission" date="2023-07" db="EMBL/GenBank/DDBJ databases">
        <title>Sorghum-associated microbial communities from plants grown in Nebraska, USA.</title>
        <authorList>
            <person name="Schachtman D."/>
        </authorList>
    </citation>
    <scope>NUCLEOTIDE SEQUENCE [LARGE SCALE GENOMIC DNA]</scope>
    <source>
        <strain evidence="1 2">BE316</strain>
    </source>
</reference>
<dbReference type="Proteomes" id="UP001180825">
    <property type="component" value="Unassembled WGS sequence"/>
</dbReference>
<accession>A0ABU2A639</accession>
<protein>
    <submittedName>
        <fullName evidence="1">Uncharacterized protein YcaQ</fullName>
    </submittedName>
</protein>
<comment type="caution">
    <text evidence="1">The sequence shown here is derived from an EMBL/GenBank/DDBJ whole genome shotgun (WGS) entry which is preliminary data.</text>
</comment>
<dbReference type="PANTHER" id="PTHR30528:SF0">
    <property type="entry name" value="CYTOPLASMIC PROTEIN"/>
    <property type="match status" value="1"/>
</dbReference>
<dbReference type="RefSeq" id="WP_310327355.1">
    <property type="nucleotide sequence ID" value="NZ_JAVDXV010000003.1"/>
</dbReference>
<gene>
    <name evidence="1" type="ORF">J2X21_001738</name>
</gene>
<proteinExistence type="predicted"/>
<dbReference type="PANTHER" id="PTHR30528">
    <property type="entry name" value="CYTOPLASMIC PROTEIN"/>
    <property type="match status" value="1"/>
</dbReference>
<name>A0ABU2A639_9BURK</name>
<keyword evidence="2" id="KW-1185">Reference proteome</keyword>
<sequence length="363" mass="41334">MPTRLNLDTLRRHAVARSLFTPTTLPKAIEKLGGFVQADPLRAPARAQDLTLRHRVKGYKAGDLERRYPRLDLQEDFFINYGFVTPQLRALMHPRTARRVWDKPRWKLADAVLAEVGRLGDAHPADVDAALGHGPVKNWFGGNSRLSTELLDGLHYRGRLDVARRDSGTRVYRLAPEWQAHPDPQAAMDAMADVLVQKYAPLPAGSLSTLISMLFNAAHQWQELRRPTFARAKERLAHARVDGTDWYWPADEDPTRGWRIPGQVRLLAPFDPVVWDRRRFELLWGWAYRFEAYTPAAKRVRGHYALPLLWRDQVIGWANASVKGGALKVDCGYVSGKAPREAGYKAALDEELQRLAEFLDVRR</sequence>
<dbReference type="EMBL" id="JAVDXV010000003">
    <property type="protein sequence ID" value="MDR7332605.1"/>
    <property type="molecule type" value="Genomic_DNA"/>
</dbReference>
<dbReference type="InterPro" id="IPR009351">
    <property type="entry name" value="AlkZ-like"/>
</dbReference>
<evidence type="ECO:0000313" key="2">
    <source>
        <dbReference type="Proteomes" id="UP001180825"/>
    </source>
</evidence>